<evidence type="ECO:0000256" key="3">
    <source>
        <dbReference type="ARBA" id="ARBA00022448"/>
    </source>
</evidence>
<dbReference type="PANTHER" id="PTHR11629">
    <property type="entry name" value="VACUOLAR PROTON ATPASES"/>
    <property type="match status" value="1"/>
</dbReference>
<evidence type="ECO:0000256" key="4">
    <source>
        <dbReference type="ARBA" id="ARBA00022692"/>
    </source>
</evidence>
<reference evidence="11" key="1">
    <citation type="submission" date="2007-04" db="EMBL/GenBank/DDBJ databases">
        <title>Annotation of Pediculus humanus corporis strain USDA.</title>
        <authorList>
            <person name="Kirkness E."/>
            <person name="Hannick L."/>
            <person name="Hass B."/>
            <person name="Bruggner R."/>
            <person name="Lawson D."/>
            <person name="Bidwell S."/>
            <person name="Joardar V."/>
            <person name="Caler E."/>
            <person name="Walenz B."/>
            <person name="Inman J."/>
            <person name="Schobel S."/>
            <person name="Galinsky K."/>
            <person name="Amedeo P."/>
            <person name="Strausberg R."/>
        </authorList>
    </citation>
    <scope>NUCLEOTIDE SEQUENCE</scope>
    <source>
        <strain evidence="11">USDA</strain>
    </source>
</reference>
<dbReference type="OMA" id="QFRDLNC"/>
<evidence type="ECO:0000256" key="10">
    <source>
        <dbReference type="SAM" id="Coils"/>
    </source>
</evidence>
<evidence type="ECO:0000313" key="11">
    <source>
        <dbReference type="EMBL" id="EEB18611.1"/>
    </source>
</evidence>
<feature type="transmembrane region" description="Helical" evidence="9">
    <location>
        <begin position="566"/>
        <end position="589"/>
    </location>
</feature>
<evidence type="ECO:0000313" key="13">
    <source>
        <dbReference type="Proteomes" id="UP000009046"/>
    </source>
</evidence>
<evidence type="ECO:0000313" key="12">
    <source>
        <dbReference type="EnsemblMetazoa" id="PHUM522670-PA"/>
    </source>
</evidence>
<comment type="subcellular location">
    <subcellularLocation>
        <location evidence="1">Membrane</location>
        <topology evidence="1">Multi-pass membrane protein</topology>
    </subcellularLocation>
</comment>
<evidence type="ECO:0000256" key="9">
    <source>
        <dbReference type="RuleBase" id="RU361189"/>
    </source>
</evidence>
<evidence type="ECO:0000256" key="8">
    <source>
        <dbReference type="ARBA" id="ARBA00023136"/>
    </source>
</evidence>
<accession>E0VZ05</accession>
<keyword evidence="10" id="KW-0175">Coiled coil</keyword>
<dbReference type="GO" id="GO:0051117">
    <property type="term" value="F:ATPase binding"/>
    <property type="evidence" value="ECO:0007669"/>
    <property type="project" value="TreeGrafter"/>
</dbReference>
<proteinExistence type="inferred from homology"/>
<dbReference type="GO" id="GO:0007035">
    <property type="term" value="P:vacuolar acidification"/>
    <property type="evidence" value="ECO:0007669"/>
    <property type="project" value="TreeGrafter"/>
</dbReference>
<sequence>MASMFRTEEMVLCQLFIQPEAAYASVSILGELGILNSRVNAFQRKFVAEVRRCDEMERKLRYIEVEIKKDKVKVPETSVIPNAPNPREITDLEAKLEKTENEIQELSGNAVNLHFNYLELTELKHVLEKTQSFFTEPALQQDETSESLTKFLINDENVVSQAQRGRLGFVTGVISRERVPAFERMLWRISRGNVFLRQTEIEIPLQDPNSRNQLYKTVFVAFFQGGELKSRVLKVCAGFHANMYHCPNTNAERQEMLNEVKTRLEDLKLVLNRTQDLRERVLVTVARELQDWTIKVRKMKAIYHTLNMFNMDVTKKCLIGECWTPAADLSKVHSALADGGRVGGSSIPSFLNVIETLEDPPTYNRTNKYTKAFQNIIDAYGISSYGEINPALYTIITFPFLFAVMFGDSGHGIILTLFSGFMILKEKQYLKAKIKNEIGSIFFGGRYVIFLMGLFSIYTGIIYNDMFSKSINVFGTSWKSQLNETEILKSKFLTLDPATEEYSQVPYPLGIDPVWQLANGNKIVFLNSFKMKLSIIFGVVHMMFGVCLSVFNHTYFKNYSNIILEFIPQILFLSILFFYLVILIFLKWIMYSANNVGPKGTYCAPAILVVFINMVLMQSSKTKNGCDDFMFSGQNEMQVAFVVICLACIPVLLFGKPFYILYKSSTKKKTVSKMENVENQGFELQSSELHSDDYVKLENVENDKSNENFKEIMIHQAIHTIEYVLSTVSHTASYLRLWALSLAHSRLTSDSYSGIPMLFAIFGAWAFLTISILVMMEGLSAFLHTLRLHW</sequence>
<organism>
    <name type="scientific">Pediculus humanus subsp. corporis</name>
    <name type="common">Body louse</name>
    <dbReference type="NCBI Taxonomy" id="121224"/>
    <lineage>
        <taxon>Eukaryota</taxon>
        <taxon>Metazoa</taxon>
        <taxon>Ecdysozoa</taxon>
        <taxon>Arthropoda</taxon>
        <taxon>Hexapoda</taxon>
        <taxon>Insecta</taxon>
        <taxon>Pterygota</taxon>
        <taxon>Neoptera</taxon>
        <taxon>Paraneoptera</taxon>
        <taxon>Psocodea</taxon>
        <taxon>Troctomorpha</taxon>
        <taxon>Phthiraptera</taxon>
        <taxon>Anoplura</taxon>
        <taxon>Pediculidae</taxon>
        <taxon>Pediculus</taxon>
    </lineage>
</organism>
<dbReference type="InterPro" id="IPR002490">
    <property type="entry name" value="V-ATPase_116kDa_su"/>
</dbReference>
<dbReference type="HOGENOM" id="CLU_005230_0_2_1"/>
<dbReference type="eggNOG" id="KOG2189">
    <property type="taxonomic scope" value="Eukaryota"/>
</dbReference>
<dbReference type="GeneID" id="8231731"/>
<protein>
    <recommendedName>
        <fullName evidence="9">V-type proton ATPase subunit a</fullName>
    </recommendedName>
</protein>
<dbReference type="AlphaFoldDB" id="E0VZ05"/>
<feature type="transmembrane region" description="Helical" evidence="9">
    <location>
        <begin position="755"/>
        <end position="776"/>
    </location>
</feature>
<dbReference type="EMBL" id="DS235848">
    <property type="protein sequence ID" value="EEB18611.1"/>
    <property type="molecule type" value="Genomic_DNA"/>
</dbReference>
<gene>
    <name evidence="12" type="primary">8231731</name>
    <name evidence="11" type="ORF">Phum_PHUM522670</name>
</gene>
<comment type="similarity">
    <text evidence="2 9">Belongs to the V-ATPase 116 kDa subunit family.</text>
</comment>
<evidence type="ECO:0000256" key="7">
    <source>
        <dbReference type="ARBA" id="ARBA00023065"/>
    </source>
</evidence>
<dbReference type="InParanoid" id="E0VZ05"/>
<dbReference type="PIRSF" id="PIRSF001293">
    <property type="entry name" value="ATP6V0A1"/>
    <property type="match status" value="1"/>
</dbReference>
<dbReference type="Proteomes" id="UP000009046">
    <property type="component" value="Unassembled WGS sequence"/>
</dbReference>
<comment type="function">
    <text evidence="9">Essential component of the vacuolar proton pump (V-ATPase), a multimeric enzyme that catalyzes the translocation of protons across the membranes. Required for assembly and activity of the V-ATPase.</text>
</comment>
<dbReference type="GO" id="GO:0005886">
    <property type="term" value="C:plasma membrane"/>
    <property type="evidence" value="ECO:0007669"/>
    <property type="project" value="TreeGrafter"/>
</dbReference>
<feature type="transmembrane region" description="Helical" evidence="9">
    <location>
        <begin position="639"/>
        <end position="662"/>
    </location>
</feature>
<dbReference type="VEuPathDB" id="VectorBase:PHUM522670"/>
<keyword evidence="5 9" id="KW-0375">Hydrogen ion transport</keyword>
<feature type="transmembrane region" description="Helical" evidence="9">
    <location>
        <begin position="601"/>
        <end position="619"/>
    </location>
</feature>
<evidence type="ECO:0000256" key="2">
    <source>
        <dbReference type="ARBA" id="ARBA00009904"/>
    </source>
</evidence>
<feature type="transmembrane region" description="Helical" evidence="9">
    <location>
        <begin position="444"/>
        <end position="463"/>
    </location>
</feature>
<keyword evidence="3 9" id="KW-0813">Transport</keyword>
<keyword evidence="7 9" id="KW-0406">Ion transport</keyword>
<dbReference type="GO" id="GO:0046961">
    <property type="term" value="F:proton-transporting ATPase activity, rotational mechanism"/>
    <property type="evidence" value="ECO:0007669"/>
    <property type="project" value="InterPro"/>
</dbReference>
<dbReference type="CTD" id="8231731"/>
<reference evidence="11" key="2">
    <citation type="submission" date="2007-04" db="EMBL/GenBank/DDBJ databases">
        <title>The genome of the human body louse.</title>
        <authorList>
            <consortium name="The Human Body Louse Genome Consortium"/>
            <person name="Kirkness E."/>
            <person name="Walenz B."/>
            <person name="Hass B."/>
            <person name="Bruggner R."/>
            <person name="Strausberg R."/>
        </authorList>
    </citation>
    <scope>NUCLEOTIDE SEQUENCE</scope>
    <source>
        <strain evidence="11">USDA</strain>
    </source>
</reference>
<dbReference type="OrthoDB" id="10264220at2759"/>
<dbReference type="KEGG" id="phu:Phum_PHUM522670"/>
<name>E0VZ05_PEDHC</name>
<keyword evidence="8 9" id="KW-0472">Membrane</keyword>
<dbReference type="GO" id="GO:0016787">
    <property type="term" value="F:hydrolase activity"/>
    <property type="evidence" value="ECO:0007669"/>
    <property type="project" value="UniProtKB-KW"/>
</dbReference>
<keyword evidence="6 9" id="KW-1133">Transmembrane helix</keyword>
<dbReference type="STRING" id="121224.E0VZ05"/>
<dbReference type="InterPro" id="IPR026028">
    <property type="entry name" value="V-type_ATPase_116kDa_su_euka"/>
</dbReference>
<evidence type="ECO:0000256" key="5">
    <source>
        <dbReference type="ARBA" id="ARBA00022781"/>
    </source>
</evidence>
<keyword evidence="11" id="KW-0378">Hydrolase</keyword>
<dbReference type="EnsemblMetazoa" id="PHUM522670-RA">
    <property type="protein sequence ID" value="PHUM522670-PA"/>
    <property type="gene ID" value="PHUM522670"/>
</dbReference>
<dbReference type="EMBL" id="AAZO01006343">
    <property type="status" value="NOT_ANNOTATED_CDS"/>
    <property type="molecule type" value="Genomic_DNA"/>
</dbReference>
<keyword evidence="4 9" id="KW-0812">Transmembrane</keyword>
<feature type="coiled-coil region" evidence="10">
    <location>
        <begin position="89"/>
        <end position="116"/>
    </location>
</feature>
<evidence type="ECO:0000256" key="6">
    <source>
        <dbReference type="ARBA" id="ARBA00022989"/>
    </source>
</evidence>
<dbReference type="PANTHER" id="PTHR11629:SF61">
    <property type="entry name" value="V-TYPE PROTON ATPASE SUBUNIT A"/>
    <property type="match status" value="1"/>
</dbReference>
<reference evidence="12" key="3">
    <citation type="submission" date="2020-05" db="UniProtKB">
        <authorList>
            <consortium name="EnsemblMetazoa"/>
        </authorList>
    </citation>
    <scope>IDENTIFICATION</scope>
    <source>
        <strain evidence="12">USDA</strain>
    </source>
</reference>
<keyword evidence="13" id="KW-1185">Reference proteome</keyword>
<dbReference type="Pfam" id="PF01496">
    <property type="entry name" value="V_ATPase_I"/>
    <property type="match status" value="1"/>
</dbReference>
<dbReference type="GO" id="GO:0000220">
    <property type="term" value="C:vacuolar proton-transporting V-type ATPase, V0 domain"/>
    <property type="evidence" value="ECO:0007669"/>
    <property type="project" value="InterPro"/>
</dbReference>
<evidence type="ECO:0000256" key="1">
    <source>
        <dbReference type="ARBA" id="ARBA00004141"/>
    </source>
</evidence>
<dbReference type="RefSeq" id="XP_002431349.1">
    <property type="nucleotide sequence ID" value="XM_002431304.1"/>
</dbReference>
<feature type="transmembrane region" description="Helical" evidence="9">
    <location>
        <begin position="391"/>
        <end position="424"/>
    </location>
</feature>
<feature type="transmembrane region" description="Helical" evidence="9">
    <location>
        <begin position="533"/>
        <end position="554"/>
    </location>
</feature>